<keyword evidence="5" id="KW-1185">Reference proteome</keyword>
<dbReference type="InterPro" id="IPR023631">
    <property type="entry name" value="Amidase_dom"/>
</dbReference>
<proteinExistence type="predicted"/>
<feature type="compositionally biased region" description="Polar residues" evidence="1">
    <location>
        <begin position="178"/>
        <end position="199"/>
    </location>
</feature>
<dbReference type="Gene3D" id="3.90.1300.10">
    <property type="entry name" value="Amidase signature (AS) domain"/>
    <property type="match status" value="1"/>
</dbReference>
<dbReference type="PANTHER" id="PTHR42678">
    <property type="entry name" value="AMIDASE"/>
    <property type="match status" value="1"/>
</dbReference>
<gene>
    <name evidence="4" type="ORF">K450DRAFT_255295</name>
</gene>
<dbReference type="SUPFAM" id="SSF75304">
    <property type="entry name" value="Amidase signature (AS) enzymes"/>
    <property type="match status" value="1"/>
</dbReference>
<evidence type="ECO:0000256" key="1">
    <source>
        <dbReference type="SAM" id="MobiDB-lite"/>
    </source>
</evidence>
<keyword evidence="2" id="KW-0732">Signal</keyword>
<feature type="chain" id="PRO_5042035943" description="Amidase domain-containing protein" evidence="2">
    <location>
        <begin position="22"/>
        <end position="552"/>
    </location>
</feature>
<accession>A0AAD5E409</accession>
<feature type="signal peptide" evidence="2">
    <location>
        <begin position="1"/>
        <end position="21"/>
    </location>
</feature>
<evidence type="ECO:0000313" key="5">
    <source>
        <dbReference type="Proteomes" id="UP001206595"/>
    </source>
</evidence>
<dbReference type="GeneID" id="75916668"/>
<name>A0AAD5E409_UMBRA</name>
<dbReference type="Proteomes" id="UP001206595">
    <property type="component" value="Unassembled WGS sequence"/>
</dbReference>
<protein>
    <recommendedName>
        <fullName evidence="3">Amidase domain-containing protein</fullName>
    </recommendedName>
</protein>
<feature type="domain" description="Amidase" evidence="3">
    <location>
        <begin position="62"/>
        <end position="516"/>
    </location>
</feature>
<comment type="caution">
    <text evidence="4">The sequence shown here is derived from an EMBL/GenBank/DDBJ whole genome shotgun (WGS) entry which is preliminary data.</text>
</comment>
<dbReference type="RefSeq" id="XP_051441732.1">
    <property type="nucleotide sequence ID" value="XM_051591325.1"/>
</dbReference>
<evidence type="ECO:0000313" key="4">
    <source>
        <dbReference type="EMBL" id="KAI8576728.1"/>
    </source>
</evidence>
<sequence>MQRLWSAFLLALVCLASLSLAAPTGSTSPFPMAKCHGFQLEEASIDEIQQQLASGKLTSRQLVQCYLDRITTVNPYLHAVIETNPDALAIADQLDKERAQGKVRGPLHGIPILVKDNIATDDKMNTTAGSYALLGNVVPRDAHVIALLRKAGAIILGKGNMSEWADIRANSYSEGWSARGGQTRNSYNLTQDPAGSSSGPAHAVSANLVTIAIGTETDGSVIAPAQRAGIIGIKPTVGLTSRDGVIPEAHSQDTVGAFGKTFKDAAYVLTAMHGVDPRDNATYAQQGHASKDYSQFVSNSSALKGVRIGIPWKRVWESSTTVNQYPQLFSAIAELRKAGAIIINNTNLPDIDDITPNPPGWNWQFKNGLGLDNQSEFTVVCYEFKQNLNTYLSELVSSPVRTLSDIVKFNDNHKSIEEQYFGQEVLAQCDSSPFSYETYIEAKAYVDNTTRAAGIDAALKNYKVQALLVPSDNFSPSTEIPAMAGYPMVTIPAGIDGWGVAFGLGLWGTAFSEPTLIKLGSAIDDTLKRRQVPTFLEHTATNIPINSEIGAY</sequence>
<dbReference type="PANTHER" id="PTHR42678:SF37">
    <property type="entry name" value="AMIDASE C869.01-RELATED"/>
    <property type="match status" value="1"/>
</dbReference>
<dbReference type="AlphaFoldDB" id="A0AAD5E409"/>
<dbReference type="EMBL" id="MU620950">
    <property type="protein sequence ID" value="KAI8576728.1"/>
    <property type="molecule type" value="Genomic_DNA"/>
</dbReference>
<dbReference type="Pfam" id="PF01425">
    <property type="entry name" value="Amidase"/>
    <property type="match status" value="1"/>
</dbReference>
<dbReference type="InterPro" id="IPR036928">
    <property type="entry name" value="AS_sf"/>
</dbReference>
<organism evidence="4 5">
    <name type="scientific">Umbelopsis ramanniana AG</name>
    <dbReference type="NCBI Taxonomy" id="1314678"/>
    <lineage>
        <taxon>Eukaryota</taxon>
        <taxon>Fungi</taxon>
        <taxon>Fungi incertae sedis</taxon>
        <taxon>Mucoromycota</taxon>
        <taxon>Mucoromycotina</taxon>
        <taxon>Umbelopsidomycetes</taxon>
        <taxon>Umbelopsidales</taxon>
        <taxon>Umbelopsidaceae</taxon>
        <taxon>Umbelopsis</taxon>
    </lineage>
</organism>
<evidence type="ECO:0000256" key="2">
    <source>
        <dbReference type="SAM" id="SignalP"/>
    </source>
</evidence>
<reference evidence="4" key="1">
    <citation type="submission" date="2021-06" db="EMBL/GenBank/DDBJ databases">
        <authorList>
            <consortium name="DOE Joint Genome Institute"/>
            <person name="Mondo S.J."/>
            <person name="Amses K.R."/>
            <person name="Simmons D.R."/>
            <person name="Longcore J.E."/>
            <person name="Seto K."/>
            <person name="Alves G.H."/>
            <person name="Bonds A.E."/>
            <person name="Quandt C.A."/>
            <person name="Davis W.J."/>
            <person name="Chang Y."/>
            <person name="Letcher P.M."/>
            <person name="Powell M.J."/>
            <person name="Kuo A."/>
            <person name="Labutti K."/>
            <person name="Pangilinan J."/>
            <person name="Andreopoulos W."/>
            <person name="Tritt A."/>
            <person name="Riley R."/>
            <person name="Hundley H."/>
            <person name="Johnson J."/>
            <person name="Lipzen A."/>
            <person name="Barry K."/>
            <person name="Berbee M.L."/>
            <person name="Buchler N.E."/>
            <person name="Grigoriev I.V."/>
            <person name="Spatafora J.W."/>
            <person name="Stajich J.E."/>
            <person name="James T.Y."/>
        </authorList>
    </citation>
    <scope>NUCLEOTIDE SEQUENCE</scope>
    <source>
        <strain evidence="4">AG</strain>
    </source>
</reference>
<feature type="region of interest" description="Disordered" evidence="1">
    <location>
        <begin position="178"/>
        <end position="201"/>
    </location>
</feature>
<reference evidence="4" key="2">
    <citation type="journal article" date="2022" name="Proc. Natl. Acad. Sci. U.S.A.">
        <title>Diploid-dominant life cycles characterize the early evolution of Fungi.</title>
        <authorList>
            <person name="Amses K.R."/>
            <person name="Simmons D.R."/>
            <person name="Longcore J.E."/>
            <person name="Mondo S.J."/>
            <person name="Seto K."/>
            <person name="Jeronimo G.H."/>
            <person name="Bonds A.E."/>
            <person name="Quandt C.A."/>
            <person name="Davis W.J."/>
            <person name="Chang Y."/>
            <person name="Federici B.A."/>
            <person name="Kuo A."/>
            <person name="LaButti K."/>
            <person name="Pangilinan J."/>
            <person name="Andreopoulos W."/>
            <person name="Tritt A."/>
            <person name="Riley R."/>
            <person name="Hundley H."/>
            <person name="Johnson J."/>
            <person name="Lipzen A."/>
            <person name="Barry K."/>
            <person name="Lang B.F."/>
            <person name="Cuomo C.A."/>
            <person name="Buchler N.E."/>
            <person name="Grigoriev I.V."/>
            <person name="Spatafora J.W."/>
            <person name="Stajich J.E."/>
            <person name="James T.Y."/>
        </authorList>
    </citation>
    <scope>NUCLEOTIDE SEQUENCE</scope>
    <source>
        <strain evidence="4">AG</strain>
    </source>
</reference>
<evidence type="ECO:0000259" key="3">
    <source>
        <dbReference type="Pfam" id="PF01425"/>
    </source>
</evidence>